<evidence type="ECO:0000313" key="1">
    <source>
        <dbReference type="EMBL" id="OAQ70271.2"/>
    </source>
</evidence>
<dbReference type="Proteomes" id="UP000078397">
    <property type="component" value="Unassembled WGS sequence"/>
</dbReference>
<dbReference type="AlphaFoldDB" id="A0A179FYS9"/>
<protein>
    <submittedName>
        <fullName evidence="1">Uncharacterized protein</fullName>
    </submittedName>
</protein>
<organism evidence="1 2">
    <name type="scientific">Pochonia chlamydosporia 170</name>
    <dbReference type="NCBI Taxonomy" id="1380566"/>
    <lineage>
        <taxon>Eukaryota</taxon>
        <taxon>Fungi</taxon>
        <taxon>Dikarya</taxon>
        <taxon>Ascomycota</taxon>
        <taxon>Pezizomycotina</taxon>
        <taxon>Sordariomycetes</taxon>
        <taxon>Hypocreomycetidae</taxon>
        <taxon>Hypocreales</taxon>
        <taxon>Clavicipitaceae</taxon>
        <taxon>Pochonia</taxon>
    </lineage>
</organism>
<dbReference type="EMBL" id="LSBJ02000002">
    <property type="protein sequence ID" value="OAQ70271.2"/>
    <property type="molecule type" value="Genomic_DNA"/>
</dbReference>
<sequence>MTRRKGRLHIRDVRYEPMCATRVKENNEDNDQMLPGLAAMATQLPALTAWTRQVRENGWGGSSFRWLGQVVSYYHVLCRVCQTVMANAPCPCPCPCRAEPWRSERVQRSNMEYQRSNKTLRHDEDGLVWCLNKVENCMVWQTPVDVVLLVCLRGFATSSLAQEPWSPCMLMPQHTKAQVVRDLQVRGSSRGGSGSWMVKQLSWRAMAEMVHDGARQDQRLLGQPHTDCLSTSSQSCPRPSTMSIIVHSLSAATRRERQVQSLLSSTPPSHRQYHFLDDTTREFYSFGGLLNRRLSLVDSNCLLRFVSSRRCSFPQNLDVRRASDLLWNIRRRQVAHSIPNYPHCITLWSFCDSTHSSTP</sequence>
<accession>A0A179FYS9</accession>
<dbReference type="RefSeq" id="XP_022284567.1">
    <property type="nucleotide sequence ID" value="XM_022428969.1"/>
</dbReference>
<evidence type="ECO:0000313" key="2">
    <source>
        <dbReference type="Proteomes" id="UP000078397"/>
    </source>
</evidence>
<name>A0A179FYS9_METCM</name>
<proteinExistence type="predicted"/>
<reference evidence="1 2" key="1">
    <citation type="journal article" date="2016" name="PLoS Pathog.">
        <title>Biosynthesis of antibiotic leucinostatins in bio-control fungus Purpureocillium lilacinum and their inhibition on phytophthora revealed by genome mining.</title>
        <authorList>
            <person name="Wang G."/>
            <person name="Liu Z."/>
            <person name="Lin R."/>
            <person name="Li E."/>
            <person name="Mao Z."/>
            <person name="Ling J."/>
            <person name="Yang Y."/>
            <person name="Yin W.B."/>
            <person name="Xie B."/>
        </authorList>
    </citation>
    <scope>NUCLEOTIDE SEQUENCE [LARGE SCALE GENOMIC DNA]</scope>
    <source>
        <strain evidence="1">170</strain>
    </source>
</reference>
<comment type="caution">
    <text evidence="1">The sequence shown here is derived from an EMBL/GenBank/DDBJ whole genome shotgun (WGS) entry which is preliminary data.</text>
</comment>
<dbReference type="GeneID" id="28857307"/>
<dbReference type="KEGG" id="pchm:VFPPC_15560"/>
<gene>
    <name evidence="1" type="ORF">VFPPC_15560</name>
</gene>
<keyword evidence="2" id="KW-1185">Reference proteome</keyword>